<organism evidence="2 3">
    <name type="scientific">Equus caballus</name>
    <name type="common">Horse</name>
    <dbReference type="NCBI Taxonomy" id="9796"/>
    <lineage>
        <taxon>Eukaryota</taxon>
        <taxon>Metazoa</taxon>
        <taxon>Chordata</taxon>
        <taxon>Craniata</taxon>
        <taxon>Vertebrata</taxon>
        <taxon>Euteleostomi</taxon>
        <taxon>Mammalia</taxon>
        <taxon>Eutheria</taxon>
        <taxon>Laurasiatheria</taxon>
        <taxon>Perissodactyla</taxon>
        <taxon>Equidae</taxon>
        <taxon>Equus</taxon>
    </lineage>
</organism>
<evidence type="ECO:0000313" key="2">
    <source>
        <dbReference type="Ensembl" id="ENSECAP00000056557.1"/>
    </source>
</evidence>
<dbReference type="AlphaFoldDB" id="A0A9L0QYC4"/>
<protein>
    <submittedName>
        <fullName evidence="2">Uncharacterized protein</fullName>
    </submittedName>
</protein>
<keyword evidence="1" id="KW-0472">Membrane</keyword>
<reference evidence="2" key="2">
    <citation type="submission" date="2025-08" db="UniProtKB">
        <authorList>
            <consortium name="Ensembl"/>
        </authorList>
    </citation>
    <scope>IDENTIFICATION</scope>
    <source>
        <strain evidence="2">Thoroughbred</strain>
    </source>
</reference>
<evidence type="ECO:0000256" key="1">
    <source>
        <dbReference type="SAM" id="Phobius"/>
    </source>
</evidence>
<dbReference type="Ensembl" id="ENSECAT00000100189.1">
    <property type="protein sequence ID" value="ENSECAP00000056557.1"/>
    <property type="gene ID" value="ENSECAG00000053574.1"/>
</dbReference>
<accession>A0A9L0QYC4</accession>
<proteinExistence type="predicted"/>
<dbReference type="Proteomes" id="UP000002281">
    <property type="component" value="Chromosome 6"/>
</dbReference>
<evidence type="ECO:0000313" key="3">
    <source>
        <dbReference type="Proteomes" id="UP000002281"/>
    </source>
</evidence>
<dbReference type="GeneTree" id="ENSGT01140000285118"/>
<keyword evidence="1" id="KW-1133">Transmembrane helix</keyword>
<reference evidence="2" key="3">
    <citation type="submission" date="2025-09" db="UniProtKB">
        <authorList>
            <consortium name="Ensembl"/>
        </authorList>
    </citation>
    <scope>IDENTIFICATION</scope>
    <source>
        <strain evidence="2">Thoroughbred</strain>
    </source>
</reference>
<keyword evidence="3" id="KW-1185">Reference proteome</keyword>
<keyword evidence="1" id="KW-0812">Transmembrane</keyword>
<sequence>ATEAEHVNLTTWPQGQHPQVSVFVYFKEIPRSEIAESYGSSIFNFLRNLHAVFLSGCTNLQSHQQCSRVPFSPHPRQHLLFLVFLKTVILRGVKWYLMILICVSLMITDVEYLFMYLLAICMSFLEKCLFGSSAHFLIRLFVFCYRVV</sequence>
<feature type="transmembrane region" description="Helical" evidence="1">
    <location>
        <begin position="79"/>
        <end position="107"/>
    </location>
</feature>
<reference evidence="2 3" key="1">
    <citation type="journal article" date="2009" name="Science">
        <title>Genome sequence, comparative analysis, and population genetics of the domestic horse.</title>
        <authorList>
            <consortium name="Broad Institute Genome Sequencing Platform"/>
            <consortium name="Broad Institute Whole Genome Assembly Team"/>
            <person name="Wade C.M."/>
            <person name="Giulotto E."/>
            <person name="Sigurdsson S."/>
            <person name="Zoli M."/>
            <person name="Gnerre S."/>
            <person name="Imsland F."/>
            <person name="Lear T.L."/>
            <person name="Adelson D.L."/>
            <person name="Bailey E."/>
            <person name="Bellone R.R."/>
            <person name="Bloecker H."/>
            <person name="Distl O."/>
            <person name="Edgar R.C."/>
            <person name="Garber M."/>
            <person name="Leeb T."/>
            <person name="Mauceli E."/>
            <person name="MacLeod J.N."/>
            <person name="Penedo M.C.T."/>
            <person name="Raison J.M."/>
            <person name="Sharpe T."/>
            <person name="Vogel J."/>
            <person name="Andersson L."/>
            <person name="Antczak D.F."/>
            <person name="Biagi T."/>
            <person name="Binns M.M."/>
            <person name="Chowdhary B.P."/>
            <person name="Coleman S.J."/>
            <person name="Della Valle G."/>
            <person name="Fryc S."/>
            <person name="Guerin G."/>
            <person name="Hasegawa T."/>
            <person name="Hill E.W."/>
            <person name="Jurka J."/>
            <person name="Kiialainen A."/>
            <person name="Lindgren G."/>
            <person name="Liu J."/>
            <person name="Magnani E."/>
            <person name="Mickelson J.R."/>
            <person name="Murray J."/>
            <person name="Nergadze S.G."/>
            <person name="Onofrio R."/>
            <person name="Pedroni S."/>
            <person name="Piras M.F."/>
            <person name="Raudsepp T."/>
            <person name="Rocchi M."/>
            <person name="Roeed K.H."/>
            <person name="Ryder O.A."/>
            <person name="Searle S."/>
            <person name="Skow L."/>
            <person name="Swinburne J.E."/>
            <person name="Syvaenen A.C."/>
            <person name="Tozaki T."/>
            <person name="Valberg S.J."/>
            <person name="Vaudin M."/>
            <person name="White J.R."/>
            <person name="Zody M.C."/>
            <person name="Lander E.S."/>
            <person name="Lindblad-Toh K."/>
        </authorList>
    </citation>
    <scope>NUCLEOTIDE SEQUENCE [LARGE SCALE GENOMIC DNA]</scope>
    <source>
        <strain evidence="2 3">Thoroughbred</strain>
    </source>
</reference>
<name>A0A9L0QYC4_HORSE</name>